<evidence type="ECO:0000313" key="1">
    <source>
        <dbReference type="EMBL" id="KAI4829247.1"/>
    </source>
</evidence>
<dbReference type="EMBL" id="CM043788">
    <property type="protein sequence ID" value="KAI4829247.1"/>
    <property type="molecule type" value="Genomic_DNA"/>
</dbReference>
<organism evidence="1 2">
    <name type="scientific">Chaenocephalus aceratus</name>
    <name type="common">Blackfin icefish</name>
    <name type="synonym">Chaenichthys aceratus</name>
    <dbReference type="NCBI Taxonomy" id="36190"/>
    <lineage>
        <taxon>Eukaryota</taxon>
        <taxon>Metazoa</taxon>
        <taxon>Chordata</taxon>
        <taxon>Craniata</taxon>
        <taxon>Vertebrata</taxon>
        <taxon>Euteleostomi</taxon>
        <taxon>Actinopterygii</taxon>
        <taxon>Neopterygii</taxon>
        <taxon>Teleostei</taxon>
        <taxon>Neoteleostei</taxon>
        <taxon>Acanthomorphata</taxon>
        <taxon>Eupercaria</taxon>
        <taxon>Perciformes</taxon>
        <taxon>Notothenioidei</taxon>
        <taxon>Channichthyidae</taxon>
        <taxon>Chaenocephalus</taxon>
    </lineage>
</organism>
<protein>
    <submittedName>
        <fullName evidence="1">Uncharacterized protein</fullName>
    </submittedName>
</protein>
<sequence length="86" mass="9556">MLPSLVLHRTSVRPYQRGFYCSDSSLRYSYKKSTVSSSVLTVVGLTLPSVSVSPTHKEHSVLGNIEGRNGDGWRFVVVEKKNTLKS</sequence>
<proteinExistence type="predicted"/>
<gene>
    <name evidence="1" type="ORF">KUCAC02_023303</name>
</gene>
<name>A0ACB9XQA9_CHAAC</name>
<keyword evidence="2" id="KW-1185">Reference proteome</keyword>
<accession>A0ACB9XQA9</accession>
<reference evidence="1" key="1">
    <citation type="submission" date="2022-05" db="EMBL/GenBank/DDBJ databases">
        <title>Chromosome-level genome of Chaenocephalus aceratus.</title>
        <authorList>
            <person name="Park H."/>
        </authorList>
    </citation>
    <scope>NUCLEOTIDE SEQUENCE</scope>
    <source>
        <strain evidence="1">KU_202001</strain>
    </source>
</reference>
<comment type="caution">
    <text evidence="1">The sequence shown here is derived from an EMBL/GenBank/DDBJ whole genome shotgun (WGS) entry which is preliminary data.</text>
</comment>
<dbReference type="Proteomes" id="UP001057452">
    <property type="component" value="Chromosome 4"/>
</dbReference>
<evidence type="ECO:0000313" key="2">
    <source>
        <dbReference type="Proteomes" id="UP001057452"/>
    </source>
</evidence>